<comment type="caution">
    <text evidence="1">The sequence shown here is derived from an EMBL/GenBank/DDBJ whole genome shotgun (WGS) entry which is preliminary data.</text>
</comment>
<organism evidence="1 2">
    <name type="scientific">Corallococcus exercitus</name>
    <dbReference type="NCBI Taxonomy" id="2316736"/>
    <lineage>
        <taxon>Bacteria</taxon>
        <taxon>Pseudomonadati</taxon>
        <taxon>Myxococcota</taxon>
        <taxon>Myxococcia</taxon>
        <taxon>Myxococcales</taxon>
        <taxon>Cystobacterineae</taxon>
        <taxon>Myxococcaceae</taxon>
        <taxon>Corallococcus</taxon>
    </lineage>
</organism>
<dbReference type="RefSeq" id="WP_147441790.1">
    <property type="nucleotide sequence ID" value="NZ_JABFJV010000027.1"/>
</dbReference>
<dbReference type="AlphaFoldDB" id="A0A7Y4NPY2"/>
<dbReference type="OrthoDB" id="5514263at2"/>
<reference evidence="1 2" key="1">
    <citation type="submission" date="2020-05" db="EMBL/GenBank/DDBJ databases">
        <authorList>
            <person name="Whitworth D."/>
        </authorList>
    </citation>
    <scope>NUCLEOTIDE SEQUENCE [LARGE SCALE GENOMIC DNA]</scope>
    <source>
        <strain evidence="1 2">AB043B</strain>
    </source>
</reference>
<proteinExistence type="predicted"/>
<gene>
    <name evidence="1" type="ORF">HMI49_07405</name>
</gene>
<sequence>MARLASMVLFVALGCSAPHPDIRVRQFANGMYEVEGPPAGPLKQKAAWAPPEEAAAVVFPNSFKEGVHLEGPMMAALEVAMNEFLPPGSELQTQDPDKRMARCLSRRSTYDTHVLQSENDLFFVWFSPQPSRCGLNEPILDGGAVYAIDGQGRILDRR</sequence>
<evidence type="ECO:0008006" key="3">
    <source>
        <dbReference type="Google" id="ProtNLM"/>
    </source>
</evidence>
<evidence type="ECO:0000313" key="2">
    <source>
        <dbReference type="Proteomes" id="UP000563426"/>
    </source>
</evidence>
<dbReference type="PROSITE" id="PS51257">
    <property type="entry name" value="PROKAR_LIPOPROTEIN"/>
    <property type="match status" value="1"/>
</dbReference>
<dbReference type="Proteomes" id="UP000563426">
    <property type="component" value="Unassembled WGS sequence"/>
</dbReference>
<accession>A0A7Y4NPY2</accession>
<name>A0A7Y4NPY2_9BACT</name>
<dbReference type="EMBL" id="JABFJV010000027">
    <property type="protein sequence ID" value="NOK33020.1"/>
    <property type="molecule type" value="Genomic_DNA"/>
</dbReference>
<protein>
    <recommendedName>
        <fullName evidence="3">Lipoprotein</fullName>
    </recommendedName>
</protein>
<keyword evidence="2" id="KW-1185">Reference proteome</keyword>
<evidence type="ECO:0000313" key="1">
    <source>
        <dbReference type="EMBL" id="NOK33020.1"/>
    </source>
</evidence>